<dbReference type="Gene3D" id="3.90.230.10">
    <property type="entry name" value="Creatinase/methionine aminopeptidase superfamily"/>
    <property type="match status" value="1"/>
</dbReference>
<protein>
    <recommendedName>
        <fullName evidence="1">Peptidase M24 domain-containing protein</fullName>
    </recommendedName>
</protein>
<reference evidence="2 3" key="1">
    <citation type="journal article" date="2016" name="Nat. Commun.">
        <title>Thousands of microbial genomes shed light on interconnected biogeochemical processes in an aquifer system.</title>
        <authorList>
            <person name="Anantharaman K."/>
            <person name="Brown C.T."/>
            <person name="Hug L.A."/>
            <person name="Sharon I."/>
            <person name="Castelle C.J."/>
            <person name="Probst A.J."/>
            <person name="Thomas B.C."/>
            <person name="Singh A."/>
            <person name="Wilkins M.J."/>
            <person name="Karaoz U."/>
            <person name="Brodie E.L."/>
            <person name="Williams K.H."/>
            <person name="Hubbard S.S."/>
            <person name="Banfield J.F."/>
        </authorList>
    </citation>
    <scope>NUCLEOTIDE SEQUENCE [LARGE SCALE GENOMIC DNA]</scope>
</reference>
<accession>A0A1F6BKB9</accession>
<sequence length="292" mass="33787">MKFKDKALIVRQTRLAAAQSCLLSLQRAFKSKKKVSEFKFVNIWHTYLEKSGQVHGYWYEPPPFGTVALFAGRSQPDRAKYSNLREKTFWPKTDVYLDNQGWGYLFSSPYFFLEDTPLIADFGFTFYLGKDPRIKDHYRLCSEILKQLTGKIRPGISFKDLYIQSSELMKTGGYYNYIVSTTDMTKPNLGHSIPFLNKEPNEDQQRKIASGEEEKINSVISKAREFINSESDFVINDNCGFTFEPRFISENEPKLPMFSIHTIILFEDGQKEVLANLDGIFNFLGIDYLSEL</sequence>
<comment type="caution">
    <text evidence="2">The sequence shown here is derived from an EMBL/GenBank/DDBJ whole genome shotgun (WGS) entry which is preliminary data.</text>
</comment>
<dbReference type="InterPro" id="IPR036005">
    <property type="entry name" value="Creatinase/aminopeptidase-like"/>
</dbReference>
<evidence type="ECO:0000313" key="2">
    <source>
        <dbReference type="EMBL" id="OGG37350.1"/>
    </source>
</evidence>
<evidence type="ECO:0000313" key="3">
    <source>
        <dbReference type="Proteomes" id="UP000176228"/>
    </source>
</evidence>
<feature type="domain" description="Peptidase M24" evidence="1">
    <location>
        <begin position="119"/>
        <end position="194"/>
    </location>
</feature>
<name>A0A1F6BKB9_9BACT</name>
<evidence type="ECO:0000259" key="1">
    <source>
        <dbReference type="Pfam" id="PF00557"/>
    </source>
</evidence>
<proteinExistence type="predicted"/>
<dbReference type="STRING" id="1798391.A2968_03930"/>
<dbReference type="Pfam" id="PF00557">
    <property type="entry name" value="Peptidase_M24"/>
    <property type="match status" value="1"/>
</dbReference>
<dbReference type="EMBL" id="MFJU01000001">
    <property type="protein sequence ID" value="OGG37350.1"/>
    <property type="molecule type" value="Genomic_DNA"/>
</dbReference>
<gene>
    <name evidence="2" type="ORF">A2968_03930</name>
</gene>
<dbReference type="InterPro" id="IPR000994">
    <property type="entry name" value="Pept_M24"/>
</dbReference>
<dbReference type="Proteomes" id="UP000176228">
    <property type="component" value="Unassembled WGS sequence"/>
</dbReference>
<dbReference type="AlphaFoldDB" id="A0A1F6BKB9"/>
<dbReference type="SUPFAM" id="SSF55920">
    <property type="entry name" value="Creatinase/aminopeptidase"/>
    <property type="match status" value="1"/>
</dbReference>
<organism evidence="2 3">
    <name type="scientific">Candidatus Gottesmanbacteria bacterium RIFCSPLOWO2_01_FULL_42_22</name>
    <dbReference type="NCBI Taxonomy" id="1798391"/>
    <lineage>
        <taxon>Bacteria</taxon>
        <taxon>Candidatus Gottesmaniibacteriota</taxon>
    </lineage>
</organism>